<sequence>MNINATLLAQAVVFIVFIAICWKYVYPPILAAMQEREKKISDGLNAAKKADDALEEARIAFEKELSNAKAEASEIIEKANNRATQIVSDATSKAETEAEKIITSANKTVENETNKAKEDLRKKLSSIIIDTTQKILDEEISKDKHEALLKKAAEEL</sequence>
<feature type="coiled-coil region" evidence="18">
    <location>
        <begin position="51"/>
        <end position="82"/>
    </location>
</feature>
<evidence type="ECO:0000256" key="12">
    <source>
        <dbReference type="ARBA" id="ARBA00025198"/>
    </source>
</evidence>
<evidence type="ECO:0000256" key="2">
    <source>
        <dbReference type="ARBA" id="ARBA00022448"/>
    </source>
</evidence>
<evidence type="ECO:0000256" key="14">
    <source>
        <dbReference type="ARBA" id="ARBA00026054"/>
    </source>
</evidence>
<dbReference type="Pfam" id="PF00430">
    <property type="entry name" value="ATP-synt_B"/>
    <property type="match status" value="1"/>
</dbReference>
<evidence type="ECO:0000256" key="4">
    <source>
        <dbReference type="ARBA" id="ARBA00022519"/>
    </source>
</evidence>
<keyword evidence="19" id="KW-0378">Hydrolase</keyword>
<dbReference type="NCBIfam" id="TIGR01144">
    <property type="entry name" value="ATP_synt_b"/>
    <property type="match status" value="1"/>
</dbReference>
<dbReference type="GO" id="GO:0045259">
    <property type="term" value="C:proton-transporting ATP synthase complex"/>
    <property type="evidence" value="ECO:0007669"/>
    <property type="project" value="UniProtKB-KW"/>
</dbReference>
<dbReference type="CDD" id="cd06503">
    <property type="entry name" value="ATP-synt_Fo_b"/>
    <property type="match status" value="1"/>
</dbReference>
<evidence type="ECO:0000256" key="5">
    <source>
        <dbReference type="ARBA" id="ARBA00022547"/>
    </source>
</evidence>
<organism evidence="19 20">
    <name type="scientific">SAR86 cluster bacterium SAR86B</name>
    <dbReference type="NCBI Taxonomy" id="1123867"/>
    <lineage>
        <taxon>Bacteria</taxon>
        <taxon>Pseudomonadati</taxon>
        <taxon>Pseudomonadota</taxon>
        <taxon>Gammaproteobacteria</taxon>
        <taxon>SAR86 cluster</taxon>
    </lineage>
</organism>
<dbReference type="InterPro" id="IPR028987">
    <property type="entry name" value="ATP_synth_B-like_membr_sf"/>
</dbReference>
<dbReference type="PANTHER" id="PTHR33445">
    <property type="entry name" value="ATP SYNTHASE SUBUNIT B', CHLOROPLASTIC"/>
    <property type="match status" value="1"/>
</dbReference>
<comment type="similarity">
    <text evidence="1 16 17">Belongs to the ATPase B chain family.</text>
</comment>
<keyword evidence="6 16" id="KW-0812">Transmembrane</keyword>
<evidence type="ECO:0000256" key="11">
    <source>
        <dbReference type="ARBA" id="ARBA00023310"/>
    </source>
</evidence>
<dbReference type="InterPro" id="IPR002146">
    <property type="entry name" value="ATP_synth_b/b'su_bac/chlpt"/>
</dbReference>
<dbReference type="PANTHER" id="PTHR33445:SF1">
    <property type="entry name" value="ATP SYNTHASE SUBUNIT B"/>
    <property type="match status" value="1"/>
</dbReference>
<evidence type="ECO:0000256" key="8">
    <source>
        <dbReference type="ARBA" id="ARBA00022989"/>
    </source>
</evidence>
<evidence type="ECO:0000256" key="18">
    <source>
        <dbReference type="SAM" id="Coils"/>
    </source>
</evidence>
<dbReference type="NCBIfam" id="NF004411">
    <property type="entry name" value="PRK05759.1-2"/>
    <property type="match status" value="1"/>
</dbReference>
<dbReference type="GO" id="GO:0005886">
    <property type="term" value="C:plasma membrane"/>
    <property type="evidence" value="ECO:0007669"/>
    <property type="project" value="UniProtKB-SubCell"/>
</dbReference>
<keyword evidence="11 16" id="KW-0066">ATP synthesis</keyword>
<evidence type="ECO:0000256" key="6">
    <source>
        <dbReference type="ARBA" id="ARBA00022692"/>
    </source>
</evidence>
<reference evidence="19 20" key="1">
    <citation type="journal article" date="2012" name="ISME J.">
        <title>Genomic insights to SAR86, an abundant and uncultivated marine bacterial lineage.</title>
        <authorList>
            <person name="Dupont C.L."/>
            <person name="Rusch D.B."/>
            <person name="Yooseph S."/>
            <person name="Lombardo M.J."/>
            <person name="Richter R.A."/>
            <person name="Valas R."/>
            <person name="Novotny M."/>
            <person name="Yee-Greenbaum J."/>
            <person name="Selengut J.D."/>
            <person name="Haft D.H."/>
            <person name="Halpern A.L."/>
            <person name="Lasken R.S."/>
            <person name="Nealson K."/>
            <person name="Friedman R."/>
            <person name="Venter J.C."/>
        </authorList>
    </citation>
    <scope>NUCLEOTIDE SEQUENCE [LARGE SCALE GENOMIC DNA]</scope>
</reference>
<dbReference type="HOGENOM" id="CLU_079215_4_5_6"/>
<dbReference type="InterPro" id="IPR005864">
    <property type="entry name" value="ATP_synth_F0_bsu_bac"/>
</dbReference>
<gene>
    <name evidence="16 19" type="primary">atpF</name>
    <name evidence="19" type="ORF">NT02SARS_1388</name>
</gene>
<keyword evidence="9 16" id="KW-0406">Ion transport</keyword>
<keyword evidence="7 16" id="KW-0375">Hydrogen ion transport</keyword>
<name>J4KSP5_9GAMM</name>
<evidence type="ECO:0000256" key="16">
    <source>
        <dbReference type="HAMAP-Rule" id="MF_01398"/>
    </source>
</evidence>
<dbReference type="Proteomes" id="UP000010116">
    <property type="component" value="Unassembled WGS sequence"/>
</dbReference>
<keyword evidence="2 16" id="KW-0813">Transport</keyword>
<comment type="subunit">
    <text evidence="16">F-type ATPases have 2 components, F(1) - the catalytic core - and F(0) - the membrane proton channel. F(1) has five subunits: alpha(3), beta(3), gamma(1), delta(1), epsilon(1). F(0) has three main subunits: a(1), b(2) and c(10-14). The alpha and beta chains form an alternating ring which encloses part of the gamma chain. F(1) is attached to F(0) by a central stalk formed by the gamma and epsilon chains, while a peripheral stalk is formed by the delta and b chains.</text>
</comment>
<dbReference type="SUPFAM" id="SSF81573">
    <property type="entry name" value="F1F0 ATP synthase subunit B, membrane domain"/>
    <property type="match status" value="1"/>
</dbReference>
<evidence type="ECO:0000256" key="9">
    <source>
        <dbReference type="ARBA" id="ARBA00023065"/>
    </source>
</evidence>
<evidence type="ECO:0000313" key="20">
    <source>
        <dbReference type="Proteomes" id="UP000010116"/>
    </source>
</evidence>
<dbReference type="GO" id="GO:0046933">
    <property type="term" value="F:proton-transporting ATP synthase activity, rotational mechanism"/>
    <property type="evidence" value="ECO:0007669"/>
    <property type="project" value="UniProtKB-UniRule"/>
</dbReference>
<comment type="function">
    <text evidence="12 16">F(1)F(0) ATP synthase produces ATP from ADP in the presence of a proton or sodium gradient. F-type ATPases consist of two structural domains, F(1) containing the extramembraneous catalytic core and F(0) containing the membrane proton channel, linked together by a central stalk and a peripheral stalk. During catalysis, ATP synthesis in the catalytic domain of F(1) is coupled via a rotary mechanism of the central stalk subunits to proton translocation.</text>
</comment>
<comment type="subcellular location">
    <subcellularLocation>
        <location evidence="16">Cell membrane</location>
        <topology evidence="16">Single-pass membrane protein</topology>
    </subcellularLocation>
    <subcellularLocation>
        <location evidence="15">Endomembrane system</location>
        <topology evidence="15">Single-pass membrane protein</topology>
    </subcellularLocation>
</comment>
<keyword evidence="8 16" id="KW-1133">Transmembrane helix</keyword>
<dbReference type="AlphaFoldDB" id="J4KSP5"/>
<comment type="function">
    <text evidence="13">Component of the F(0) channel, it forms part of the peripheral stalk, linking F(1) to F(0). The b'-subunit is a diverged and duplicated form of b found in plants and photosynthetic bacteria.</text>
</comment>
<keyword evidence="3 16" id="KW-1003">Cell membrane</keyword>
<keyword evidence="18" id="KW-0175">Coiled coil</keyword>
<evidence type="ECO:0000256" key="1">
    <source>
        <dbReference type="ARBA" id="ARBA00005513"/>
    </source>
</evidence>
<evidence type="ECO:0000256" key="17">
    <source>
        <dbReference type="RuleBase" id="RU003848"/>
    </source>
</evidence>
<dbReference type="GO" id="GO:0046961">
    <property type="term" value="F:proton-transporting ATPase activity, rotational mechanism"/>
    <property type="evidence" value="ECO:0007669"/>
    <property type="project" value="TreeGrafter"/>
</dbReference>
<evidence type="ECO:0000256" key="15">
    <source>
        <dbReference type="ARBA" id="ARBA00037847"/>
    </source>
</evidence>
<evidence type="ECO:0000313" key="19">
    <source>
        <dbReference type="EMBL" id="EJP73064.1"/>
    </source>
</evidence>
<dbReference type="InterPro" id="IPR050059">
    <property type="entry name" value="ATP_synthase_B_chain"/>
</dbReference>
<accession>J4KSP5</accession>
<protein>
    <recommendedName>
        <fullName evidence="16">ATP synthase subunit b</fullName>
    </recommendedName>
    <alternativeName>
        <fullName evidence="16">ATP synthase F(0) sector subunit b</fullName>
    </alternativeName>
    <alternativeName>
        <fullName evidence="16">ATPase subunit I</fullName>
    </alternativeName>
    <alternativeName>
        <fullName evidence="16">F-type ATPase subunit b</fullName>
        <shortName evidence="16">F-ATPase subunit b</shortName>
    </alternativeName>
</protein>
<evidence type="ECO:0000256" key="10">
    <source>
        <dbReference type="ARBA" id="ARBA00023136"/>
    </source>
</evidence>
<dbReference type="EMBL" id="JH611183">
    <property type="protein sequence ID" value="EJP73064.1"/>
    <property type="molecule type" value="Genomic_DNA"/>
</dbReference>
<evidence type="ECO:0000256" key="7">
    <source>
        <dbReference type="ARBA" id="ARBA00022781"/>
    </source>
</evidence>
<keyword evidence="5 16" id="KW-0138">CF(0)</keyword>
<proteinExistence type="inferred from homology"/>
<dbReference type="GO" id="GO:0016787">
    <property type="term" value="F:hydrolase activity"/>
    <property type="evidence" value="ECO:0007669"/>
    <property type="project" value="UniProtKB-KW"/>
</dbReference>
<evidence type="ECO:0000256" key="13">
    <source>
        <dbReference type="ARBA" id="ARBA00025614"/>
    </source>
</evidence>
<dbReference type="FunFam" id="1.20.5.620:FF:000001">
    <property type="entry name" value="ATP synthase subunit b"/>
    <property type="match status" value="1"/>
</dbReference>
<dbReference type="GO" id="GO:0012505">
    <property type="term" value="C:endomembrane system"/>
    <property type="evidence" value="ECO:0007669"/>
    <property type="project" value="UniProtKB-SubCell"/>
</dbReference>
<dbReference type="Gene3D" id="1.20.5.620">
    <property type="entry name" value="F1F0 ATP synthase subunit B, membrane domain"/>
    <property type="match status" value="1"/>
</dbReference>
<comment type="subunit">
    <text evidence="14">F-type ATPases have 2 components, F(1) - the catalytic core - and F(0) - the membrane proton channel. F(1) has five subunits: alpha(3), beta(3), gamma(1), delta(1), epsilon(1). F(0) has four main subunits: a(1), b(2) and c(10-14). The alpha and beta chains form an alternating ring which encloses part of the gamma chain. F(1) is attached to F(0) by a central stalk formed by the gamma and epsilon chains, while a peripheral stalk is formed by the delta and b chains.</text>
</comment>
<dbReference type="HAMAP" id="MF_01398">
    <property type="entry name" value="ATP_synth_b_bprime"/>
    <property type="match status" value="1"/>
</dbReference>
<evidence type="ECO:0000256" key="3">
    <source>
        <dbReference type="ARBA" id="ARBA00022475"/>
    </source>
</evidence>
<feature type="transmembrane region" description="Helical" evidence="16">
    <location>
        <begin position="6"/>
        <end position="26"/>
    </location>
</feature>
<keyword evidence="10 16" id="KW-0472">Membrane</keyword>
<keyword evidence="4" id="KW-0997">Cell inner membrane</keyword>